<dbReference type="CDD" id="cd20335">
    <property type="entry name" value="BRcat_RBR"/>
    <property type="match status" value="1"/>
</dbReference>
<evidence type="ECO:0000259" key="18">
    <source>
        <dbReference type="PROSITE" id="PS50089"/>
    </source>
</evidence>
<keyword evidence="15" id="KW-0175">Coiled coil</keyword>
<keyword evidence="9 14" id="KW-0863">Zinc-finger</keyword>
<feature type="domain" description="RING-type" evidence="18">
    <location>
        <begin position="264"/>
        <end position="309"/>
    </location>
</feature>
<keyword evidence="11" id="KW-0862">Zinc</keyword>
<evidence type="ECO:0000256" key="9">
    <source>
        <dbReference type="ARBA" id="ARBA00022771"/>
    </source>
</evidence>
<evidence type="ECO:0000256" key="6">
    <source>
        <dbReference type="ARBA" id="ARBA00022692"/>
    </source>
</evidence>
<keyword evidence="6 17" id="KW-0812">Transmembrane</keyword>
<dbReference type="CDD" id="cd20336">
    <property type="entry name" value="Rcat_RBR"/>
    <property type="match status" value="1"/>
</dbReference>
<keyword evidence="10" id="KW-0833">Ubl conjugation pathway</keyword>
<evidence type="ECO:0000259" key="19">
    <source>
        <dbReference type="PROSITE" id="PS51873"/>
    </source>
</evidence>
<feature type="transmembrane region" description="Helical" evidence="17">
    <location>
        <begin position="509"/>
        <end position="531"/>
    </location>
</feature>
<comment type="pathway">
    <text evidence="3">Protein modification; protein ubiquitination.</text>
</comment>
<evidence type="ECO:0000256" key="3">
    <source>
        <dbReference type="ARBA" id="ARBA00004906"/>
    </source>
</evidence>
<dbReference type="AlphaFoldDB" id="A0A7S0DK15"/>
<evidence type="ECO:0000256" key="7">
    <source>
        <dbReference type="ARBA" id="ARBA00022723"/>
    </source>
</evidence>
<evidence type="ECO:0000256" key="1">
    <source>
        <dbReference type="ARBA" id="ARBA00001798"/>
    </source>
</evidence>
<evidence type="ECO:0000256" key="14">
    <source>
        <dbReference type="PROSITE-ProRule" id="PRU00175"/>
    </source>
</evidence>
<evidence type="ECO:0000256" key="4">
    <source>
        <dbReference type="ARBA" id="ARBA00012251"/>
    </source>
</evidence>
<feature type="compositionally biased region" description="Basic and acidic residues" evidence="16">
    <location>
        <begin position="20"/>
        <end position="29"/>
    </location>
</feature>
<name>A0A7S0DK15_9EUKA</name>
<evidence type="ECO:0000256" key="15">
    <source>
        <dbReference type="SAM" id="Coils"/>
    </source>
</evidence>
<evidence type="ECO:0000256" key="16">
    <source>
        <dbReference type="SAM" id="MobiDB-lite"/>
    </source>
</evidence>
<dbReference type="InterPro" id="IPR001841">
    <property type="entry name" value="Znf_RING"/>
</dbReference>
<evidence type="ECO:0000256" key="17">
    <source>
        <dbReference type="SAM" id="Phobius"/>
    </source>
</evidence>
<dbReference type="EMBL" id="HBEM01023319">
    <property type="protein sequence ID" value="CAD8456934.1"/>
    <property type="molecule type" value="Transcribed_RNA"/>
</dbReference>
<evidence type="ECO:0000256" key="10">
    <source>
        <dbReference type="ARBA" id="ARBA00022786"/>
    </source>
</evidence>
<dbReference type="InterPro" id="IPR031127">
    <property type="entry name" value="E3_UB_ligase_RBR"/>
</dbReference>
<keyword evidence="7" id="KW-0479">Metal-binding</keyword>
<feature type="compositionally biased region" description="Polar residues" evidence="16">
    <location>
        <begin position="30"/>
        <end position="41"/>
    </location>
</feature>
<dbReference type="PROSITE" id="PS50089">
    <property type="entry name" value="ZF_RING_2"/>
    <property type="match status" value="1"/>
</dbReference>
<comment type="catalytic activity">
    <reaction evidence="1">
        <text>[E2 ubiquitin-conjugating enzyme]-S-ubiquitinyl-L-cysteine + [acceptor protein]-L-lysine = [E2 ubiquitin-conjugating enzyme]-L-cysteine + [acceptor protein]-N(6)-ubiquitinyl-L-lysine.</text>
        <dbReference type="EC" id="2.3.2.31"/>
    </reaction>
</comment>
<dbReference type="Gene3D" id="3.30.40.10">
    <property type="entry name" value="Zinc/RING finger domain, C3HC4 (zinc finger)"/>
    <property type="match status" value="1"/>
</dbReference>
<proteinExistence type="predicted"/>
<dbReference type="GO" id="GO:0016567">
    <property type="term" value="P:protein ubiquitination"/>
    <property type="evidence" value="ECO:0007669"/>
    <property type="project" value="InterPro"/>
</dbReference>
<keyword evidence="8" id="KW-0677">Repeat</keyword>
<evidence type="ECO:0000256" key="2">
    <source>
        <dbReference type="ARBA" id="ARBA00004167"/>
    </source>
</evidence>
<accession>A0A7S0DK15</accession>
<keyword evidence="13 17" id="KW-0472">Membrane</keyword>
<dbReference type="InterPro" id="IPR013083">
    <property type="entry name" value="Znf_RING/FYVE/PHD"/>
</dbReference>
<evidence type="ECO:0000256" key="11">
    <source>
        <dbReference type="ARBA" id="ARBA00022833"/>
    </source>
</evidence>
<dbReference type="InterPro" id="IPR044066">
    <property type="entry name" value="TRIAD_supradom"/>
</dbReference>
<gene>
    <name evidence="20" type="ORF">LAMO00422_LOCUS15881</name>
</gene>
<dbReference type="EC" id="2.3.2.31" evidence="4"/>
<dbReference type="GO" id="GO:0061630">
    <property type="term" value="F:ubiquitin protein ligase activity"/>
    <property type="evidence" value="ECO:0007669"/>
    <property type="project" value="UniProtKB-EC"/>
</dbReference>
<dbReference type="FunFam" id="3.30.40.10:FF:000051">
    <property type="entry name" value="RBR-type E3 ubiquitin transferase"/>
    <property type="match status" value="1"/>
</dbReference>
<feature type="region of interest" description="Disordered" evidence="16">
    <location>
        <begin position="1"/>
        <end position="41"/>
    </location>
</feature>
<dbReference type="PANTHER" id="PTHR11685">
    <property type="entry name" value="RBR FAMILY RING FINGER AND IBR DOMAIN-CONTAINING"/>
    <property type="match status" value="1"/>
</dbReference>
<keyword evidence="12 17" id="KW-1133">Transmembrane helix</keyword>
<dbReference type="PROSITE" id="PS51873">
    <property type="entry name" value="TRIAD"/>
    <property type="match status" value="1"/>
</dbReference>
<keyword evidence="5" id="KW-0808">Transferase</keyword>
<feature type="domain" description="RING-type" evidence="19">
    <location>
        <begin position="260"/>
        <end position="467"/>
    </location>
</feature>
<evidence type="ECO:0000256" key="13">
    <source>
        <dbReference type="ARBA" id="ARBA00023136"/>
    </source>
</evidence>
<dbReference type="Pfam" id="PF01485">
    <property type="entry name" value="IBR"/>
    <property type="match status" value="1"/>
</dbReference>
<evidence type="ECO:0000256" key="8">
    <source>
        <dbReference type="ARBA" id="ARBA00022737"/>
    </source>
</evidence>
<dbReference type="GO" id="GO:0005737">
    <property type="term" value="C:cytoplasm"/>
    <property type="evidence" value="ECO:0007669"/>
    <property type="project" value="UniProtKB-ARBA"/>
</dbReference>
<dbReference type="GO" id="GO:0008270">
    <property type="term" value="F:zinc ion binding"/>
    <property type="evidence" value="ECO:0007669"/>
    <property type="project" value="UniProtKB-KW"/>
</dbReference>
<comment type="subcellular location">
    <subcellularLocation>
        <location evidence="2">Membrane</location>
        <topology evidence="2">Single-pass membrane protein</topology>
    </subcellularLocation>
</comment>
<dbReference type="SUPFAM" id="SSF57850">
    <property type="entry name" value="RING/U-box"/>
    <property type="match status" value="3"/>
</dbReference>
<dbReference type="InterPro" id="IPR002867">
    <property type="entry name" value="IBR_dom"/>
</dbReference>
<protein>
    <recommendedName>
        <fullName evidence="4">RBR-type E3 ubiquitin transferase</fullName>
        <ecNumber evidence="4">2.3.2.31</ecNumber>
    </recommendedName>
</protein>
<dbReference type="Gene3D" id="1.20.120.1750">
    <property type="match status" value="1"/>
</dbReference>
<reference evidence="20" key="1">
    <citation type="submission" date="2021-01" db="EMBL/GenBank/DDBJ databases">
        <authorList>
            <person name="Corre E."/>
            <person name="Pelletier E."/>
            <person name="Niang G."/>
            <person name="Scheremetjew M."/>
            <person name="Finn R."/>
            <person name="Kale V."/>
            <person name="Holt S."/>
            <person name="Cochrane G."/>
            <person name="Meng A."/>
            <person name="Brown T."/>
            <person name="Cohen L."/>
        </authorList>
    </citation>
    <scope>NUCLEOTIDE SEQUENCE</scope>
    <source>
        <strain evidence="20">CCMP2058</strain>
    </source>
</reference>
<feature type="coiled-coil region" evidence="15">
    <location>
        <begin position="114"/>
        <end position="143"/>
    </location>
</feature>
<sequence>MEPITTPPSTARMFSAPPGEGHRGNDPDNKSATPLRRQNTAPETLGIELKVIQNYNYKESDFDKLSVNNRKLKLTRILVDMGYSPEETKGMIGMYEKELGQKNVQEFIDQMLAKAELKQQLPANEEEAERSERAERIRMAKNKRLLRELIARVDRLNVAEVGSPRRQSESNSVTSEPPTDDALSQTSDMKLLDAPLRPKVLPGAGLGAELNPTKIREALPRLQKEISKEAEKRDYKIQIQVDGVVGESKPVEVQPEAEVETVRCGICFNDLPLDELWNASCKHYFCKTCWSKYLEHAIQDGKVITLQCPEFQCKRKVSEGEIKRSVTGDMMKKYRKFKRNREIAMDPNRRWCIKPNCEGVLTKTKLKRKAQCPLCSTAICWHCGDPYHRNASCEKAAAESKDSAFQKYKLLHNVKPCPNCKAQIEKNSGCNHMTCYHCKYEFCWICGSRYTKNHFAPYNILGCANMQDGECACFGDDNCFCIPCGHCTSECELFGDTFRFNPVGCTKRFFTRLACLVIMVPCCPCLAIIVLDEECCDD</sequence>
<dbReference type="Pfam" id="PF22191">
    <property type="entry name" value="IBR_1"/>
    <property type="match status" value="1"/>
</dbReference>
<evidence type="ECO:0000313" key="20">
    <source>
        <dbReference type="EMBL" id="CAD8456934.1"/>
    </source>
</evidence>
<feature type="compositionally biased region" description="Polar residues" evidence="16">
    <location>
        <begin position="169"/>
        <end position="185"/>
    </location>
</feature>
<evidence type="ECO:0000256" key="5">
    <source>
        <dbReference type="ARBA" id="ARBA00022679"/>
    </source>
</evidence>
<feature type="region of interest" description="Disordered" evidence="16">
    <location>
        <begin position="161"/>
        <end position="185"/>
    </location>
</feature>
<dbReference type="GO" id="GO:0031090">
    <property type="term" value="C:organelle membrane"/>
    <property type="evidence" value="ECO:0007669"/>
    <property type="project" value="UniProtKB-ARBA"/>
</dbReference>
<organism evidence="20">
    <name type="scientific">Amorphochlora amoebiformis</name>
    <dbReference type="NCBI Taxonomy" id="1561963"/>
    <lineage>
        <taxon>Eukaryota</taxon>
        <taxon>Sar</taxon>
        <taxon>Rhizaria</taxon>
        <taxon>Cercozoa</taxon>
        <taxon>Chlorarachniophyceae</taxon>
        <taxon>Amorphochlora</taxon>
    </lineage>
</organism>
<evidence type="ECO:0000256" key="12">
    <source>
        <dbReference type="ARBA" id="ARBA00022989"/>
    </source>
</evidence>
<dbReference type="SMART" id="SM00647">
    <property type="entry name" value="IBR"/>
    <property type="match status" value="2"/>
</dbReference>